<protein>
    <submittedName>
        <fullName evidence="2">Uncharacterized protein</fullName>
    </submittedName>
</protein>
<evidence type="ECO:0000313" key="2">
    <source>
        <dbReference type="EMBL" id="RSH94721.1"/>
    </source>
</evidence>
<feature type="compositionally biased region" description="Basic and acidic residues" evidence="1">
    <location>
        <begin position="208"/>
        <end position="222"/>
    </location>
</feature>
<dbReference type="AlphaFoldDB" id="A0A427YUP4"/>
<dbReference type="EMBL" id="RSCD01000002">
    <property type="protein sequence ID" value="RSH94721.1"/>
    <property type="molecule type" value="Genomic_DNA"/>
</dbReference>
<feature type="compositionally biased region" description="Low complexity" evidence="1">
    <location>
        <begin position="223"/>
        <end position="248"/>
    </location>
</feature>
<feature type="region of interest" description="Disordered" evidence="1">
    <location>
        <begin position="35"/>
        <end position="63"/>
    </location>
</feature>
<dbReference type="Proteomes" id="UP000279259">
    <property type="component" value="Unassembled WGS sequence"/>
</dbReference>
<feature type="compositionally biased region" description="Basic and acidic residues" evidence="1">
    <location>
        <begin position="36"/>
        <end position="63"/>
    </location>
</feature>
<reference evidence="2 3" key="1">
    <citation type="submission" date="2018-11" db="EMBL/GenBank/DDBJ databases">
        <title>Genome sequence of Saitozyma podzolica DSM 27192.</title>
        <authorList>
            <person name="Aliyu H."/>
            <person name="Gorte O."/>
            <person name="Ochsenreither K."/>
        </authorList>
    </citation>
    <scope>NUCLEOTIDE SEQUENCE [LARGE SCALE GENOMIC DNA]</scope>
    <source>
        <strain evidence="2 3">DSM 27192</strain>
    </source>
</reference>
<evidence type="ECO:0000313" key="3">
    <source>
        <dbReference type="Proteomes" id="UP000279259"/>
    </source>
</evidence>
<comment type="caution">
    <text evidence="2">The sequence shown here is derived from an EMBL/GenBank/DDBJ whole genome shotgun (WGS) entry which is preliminary data.</text>
</comment>
<keyword evidence="3" id="KW-1185">Reference proteome</keyword>
<gene>
    <name evidence="2" type="ORF">EHS25_004526</name>
</gene>
<evidence type="ECO:0000256" key="1">
    <source>
        <dbReference type="SAM" id="MobiDB-lite"/>
    </source>
</evidence>
<accession>A0A427YUP4</accession>
<organism evidence="2 3">
    <name type="scientific">Saitozyma podzolica</name>
    <dbReference type="NCBI Taxonomy" id="1890683"/>
    <lineage>
        <taxon>Eukaryota</taxon>
        <taxon>Fungi</taxon>
        <taxon>Dikarya</taxon>
        <taxon>Basidiomycota</taxon>
        <taxon>Agaricomycotina</taxon>
        <taxon>Tremellomycetes</taxon>
        <taxon>Tremellales</taxon>
        <taxon>Trimorphomycetaceae</taxon>
        <taxon>Saitozyma</taxon>
    </lineage>
</organism>
<proteinExistence type="predicted"/>
<name>A0A427YUP4_9TREE</name>
<sequence length="256" mass="28649">MSKKLTELQAGALNAWTPTQQAALYHHHLASQVAADEAKLDEEERKKKKDEGKEDKAKGKPEEVRTGEVLDGLIKYCSPPLFQFVDLFGPPHISLPTMLVLHGLYWPSKPFEISWDRGARSRARASGAIFNTAHRADRPMWQAYWVLLSLAEYGELVCFGDTVRGLVWWPVLKVMFCLAMYSVWERDEKRNKHTLGATKVVGHFLPELPKDDKAKDKDKDKAPGSTEKSSSSSSSSRSKPPSSGNSKSLNTKAKPK</sequence>
<feature type="region of interest" description="Disordered" evidence="1">
    <location>
        <begin position="206"/>
        <end position="256"/>
    </location>
</feature>
<dbReference type="OrthoDB" id="2563074at2759"/>